<keyword evidence="2" id="KW-0472">Membrane</keyword>
<comment type="caution">
    <text evidence="3">The sequence shown here is derived from an EMBL/GenBank/DDBJ whole genome shotgun (WGS) entry which is preliminary data.</text>
</comment>
<dbReference type="PaxDb" id="73239-Q7REW7"/>
<evidence type="ECO:0000313" key="3">
    <source>
        <dbReference type="EMBL" id="EAA16889.1"/>
    </source>
</evidence>
<sequence length="143" mass="16976">MISIMNKNIESIKEELTNFQENIKIESKKKYIEILELINNENETINKKIKQSHDELNNDIEDIKKYIRGVKDSLENEIKDIKSVISTNKISIDDKINSITINQKKLMNDFYPTEKKYNLFFHVSLLHIYMNLLLLSLFLQLKI</sequence>
<keyword evidence="2" id="KW-0812">Transmembrane</keyword>
<feature type="coiled-coil region" evidence="1">
    <location>
        <begin position="2"/>
        <end position="66"/>
    </location>
</feature>
<dbReference type="EMBL" id="AABL01001540">
    <property type="protein sequence ID" value="EAA16889.1"/>
    <property type="molecule type" value="Genomic_DNA"/>
</dbReference>
<dbReference type="InParanoid" id="Q7REW7"/>
<feature type="transmembrane region" description="Helical" evidence="2">
    <location>
        <begin position="119"/>
        <end position="139"/>
    </location>
</feature>
<organism evidence="3 4">
    <name type="scientific">Plasmodium yoelii yoelii</name>
    <dbReference type="NCBI Taxonomy" id="73239"/>
    <lineage>
        <taxon>Eukaryota</taxon>
        <taxon>Sar</taxon>
        <taxon>Alveolata</taxon>
        <taxon>Apicomplexa</taxon>
        <taxon>Aconoidasida</taxon>
        <taxon>Haemosporida</taxon>
        <taxon>Plasmodiidae</taxon>
        <taxon>Plasmodium</taxon>
        <taxon>Plasmodium (Vinckeia)</taxon>
    </lineage>
</organism>
<name>Q7REW7_PLAYO</name>
<dbReference type="AlphaFoldDB" id="Q7REW7"/>
<protein>
    <submittedName>
        <fullName evidence="3">Uncharacterized protein</fullName>
    </submittedName>
</protein>
<evidence type="ECO:0000313" key="4">
    <source>
        <dbReference type="Proteomes" id="UP000008553"/>
    </source>
</evidence>
<evidence type="ECO:0000256" key="2">
    <source>
        <dbReference type="SAM" id="Phobius"/>
    </source>
</evidence>
<proteinExistence type="predicted"/>
<keyword evidence="1" id="KW-0175">Coiled coil</keyword>
<dbReference type="Proteomes" id="UP000008553">
    <property type="component" value="Unassembled WGS sequence"/>
</dbReference>
<gene>
    <name evidence="3" type="ORF">PY04946</name>
</gene>
<accession>Q7REW7</accession>
<evidence type="ECO:0000256" key="1">
    <source>
        <dbReference type="SAM" id="Coils"/>
    </source>
</evidence>
<keyword evidence="2" id="KW-1133">Transmembrane helix</keyword>
<reference evidence="3 4" key="1">
    <citation type="journal article" date="2002" name="Nature">
        <title>Genome sequence and comparative analysis of the model rodent malaria parasite Plasmodium yoelii yoelii.</title>
        <authorList>
            <person name="Carlton J.M."/>
            <person name="Angiuoli S.V."/>
            <person name="Suh B.B."/>
            <person name="Kooij T.W."/>
            <person name="Pertea M."/>
            <person name="Silva J.C."/>
            <person name="Ermolaeva M.D."/>
            <person name="Allen J.E."/>
            <person name="Selengut J.D."/>
            <person name="Koo H.L."/>
            <person name="Peterson J.D."/>
            <person name="Pop M."/>
            <person name="Kosack D.S."/>
            <person name="Shumway M.F."/>
            <person name="Bidwell S.L."/>
            <person name="Shallom S.J."/>
            <person name="van Aken S.E."/>
            <person name="Riedmuller S.B."/>
            <person name="Feldblyum T.V."/>
            <person name="Cho J.K."/>
            <person name="Quackenbush J."/>
            <person name="Sedegah M."/>
            <person name="Shoaibi A."/>
            <person name="Cummings L.M."/>
            <person name="Florens L."/>
            <person name="Yates J.R."/>
            <person name="Raine J.D."/>
            <person name="Sinden R.E."/>
            <person name="Harris M.A."/>
            <person name="Cunningham D.A."/>
            <person name="Preiser P.R."/>
            <person name="Bergman L.W."/>
            <person name="Vaidya A.B."/>
            <person name="van Lin L.H."/>
            <person name="Janse C.J."/>
            <person name="Waters A.P."/>
            <person name="Smith H.O."/>
            <person name="White O.R."/>
            <person name="Salzberg S.L."/>
            <person name="Venter J.C."/>
            <person name="Fraser C.M."/>
            <person name="Hoffman S.L."/>
            <person name="Gardner M.J."/>
            <person name="Carucci D.J."/>
        </authorList>
    </citation>
    <scope>NUCLEOTIDE SEQUENCE [LARGE SCALE GENOMIC DNA]</scope>
    <source>
        <strain evidence="3 4">17XNL</strain>
    </source>
</reference>
<keyword evidence="4" id="KW-1185">Reference proteome</keyword>